<evidence type="ECO:0000313" key="1">
    <source>
        <dbReference type="EMBL" id="KAI4371965.1"/>
    </source>
</evidence>
<gene>
    <name evidence="1" type="ORF">MLD38_010253</name>
</gene>
<organism evidence="1 2">
    <name type="scientific">Melastoma candidum</name>
    <dbReference type="NCBI Taxonomy" id="119954"/>
    <lineage>
        <taxon>Eukaryota</taxon>
        <taxon>Viridiplantae</taxon>
        <taxon>Streptophyta</taxon>
        <taxon>Embryophyta</taxon>
        <taxon>Tracheophyta</taxon>
        <taxon>Spermatophyta</taxon>
        <taxon>Magnoliopsida</taxon>
        <taxon>eudicotyledons</taxon>
        <taxon>Gunneridae</taxon>
        <taxon>Pentapetalae</taxon>
        <taxon>rosids</taxon>
        <taxon>malvids</taxon>
        <taxon>Myrtales</taxon>
        <taxon>Melastomataceae</taxon>
        <taxon>Melastomatoideae</taxon>
        <taxon>Melastomateae</taxon>
        <taxon>Melastoma</taxon>
    </lineage>
</organism>
<name>A0ACB9QZB3_9MYRT</name>
<accession>A0ACB9QZB3</accession>
<comment type="caution">
    <text evidence="1">The sequence shown here is derived from an EMBL/GenBank/DDBJ whole genome shotgun (WGS) entry which is preliminary data.</text>
</comment>
<evidence type="ECO:0000313" key="2">
    <source>
        <dbReference type="Proteomes" id="UP001057402"/>
    </source>
</evidence>
<sequence length="289" mass="30774">MRIRKRPVPLPFSSVSPVPLSDPLFLTWGDLPPVQSTTNSSSSSSPANVCDLPPKEEESRDDGKAIPSDGGGVQVASGDDNHSRAPVDVGKSTCGSSPLAGSTSLPHGARATGQKKKRLSSNSDAGGKKNRMASSRGNNSRRRGGRGGEVVGGTVMEGSGCSRVNGRGWRCGKETRVGFSLCEHHLRSARLRSTKSVRSRSTVVIGTEALGKGDEKQEALHHPTGSDPKSMLPKSLKEGSTISHDSETEDDNEEEDSALKRKRKMRSMSSLLGQVAYHGDNVQNHNRLL</sequence>
<protein>
    <submittedName>
        <fullName evidence="1">Uncharacterized protein</fullName>
    </submittedName>
</protein>
<dbReference type="Proteomes" id="UP001057402">
    <property type="component" value="Chromosome 4"/>
</dbReference>
<proteinExistence type="predicted"/>
<dbReference type="EMBL" id="CM042883">
    <property type="protein sequence ID" value="KAI4371965.1"/>
    <property type="molecule type" value="Genomic_DNA"/>
</dbReference>
<keyword evidence="2" id="KW-1185">Reference proteome</keyword>
<reference evidence="2" key="1">
    <citation type="journal article" date="2023" name="Front. Plant Sci.">
        <title>Chromosomal-level genome assembly of Melastoma candidum provides insights into trichome evolution.</title>
        <authorList>
            <person name="Zhong Y."/>
            <person name="Wu W."/>
            <person name="Sun C."/>
            <person name="Zou P."/>
            <person name="Liu Y."/>
            <person name="Dai S."/>
            <person name="Zhou R."/>
        </authorList>
    </citation>
    <scope>NUCLEOTIDE SEQUENCE [LARGE SCALE GENOMIC DNA]</scope>
</reference>